<reference evidence="1 2" key="1">
    <citation type="journal article" date="2016" name="Sci. Rep.">
        <title>Metabolic traits of an uncultured archaeal lineage -MSBL1- from brine pools of the Red Sea.</title>
        <authorList>
            <person name="Mwirichia R."/>
            <person name="Alam I."/>
            <person name="Rashid M."/>
            <person name="Vinu M."/>
            <person name="Ba-Alawi W."/>
            <person name="Anthony Kamau A."/>
            <person name="Kamanda Ngugi D."/>
            <person name="Goker M."/>
            <person name="Klenk H.P."/>
            <person name="Bajic V."/>
            <person name="Stingl U."/>
        </authorList>
    </citation>
    <scope>NUCLEOTIDE SEQUENCE [LARGE SCALE GENOMIC DNA]</scope>
    <source>
        <strain evidence="1">SCGC-AAA259A05</strain>
    </source>
</reference>
<dbReference type="EMBL" id="LHXJ01000001">
    <property type="protein sequence ID" value="KXA91715.1"/>
    <property type="molecule type" value="Genomic_DNA"/>
</dbReference>
<dbReference type="AlphaFoldDB" id="A0A133UC13"/>
<dbReference type="InterPro" id="IPR055979">
    <property type="entry name" value="DUF7557"/>
</dbReference>
<sequence length="67" mass="7957">MSKTTIQIDKKTRDMLRAAGSKGDTYDDIVRELVELRNAFIRDLYRIMEETSEKEWTPLDDFDWGLE</sequence>
<proteinExistence type="predicted"/>
<gene>
    <name evidence="1" type="ORF">AKJ57_00045</name>
</gene>
<organism evidence="1 2">
    <name type="scientific">candidate division MSBL1 archaeon SCGC-AAA259A05</name>
    <dbReference type="NCBI Taxonomy" id="1698259"/>
    <lineage>
        <taxon>Archaea</taxon>
        <taxon>Methanobacteriati</taxon>
        <taxon>Methanobacteriota</taxon>
        <taxon>candidate division MSBL1</taxon>
    </lineage>
</organism>
<keyword evidence="2" id="KW-1185">Reference proteome</keyword>
<protein>
    <submittedName>
        <fullName evidence="1">Uncharacterized protein</fullName>
    </submittedName>
</protein>
<comment type="caution">
    <text evidence="1">The sequence shown here is derived from an EMBL/GenBank/DDBJ whole genome shotgun (WGS) entry which is preliminary data.</text>
</comment>
<evidence type="ECO:0000313" key="2">
    <source>
        <dbReference type="Proteomes" id="UP000070163"/>
    </source>
</evidence>
<dbReference type="Proteomes" id="UP000070163">
    <property type="component" value="Unassembled WGS sequence"/>
</dbReference>
<name>A0A133UC13_9EURY</name>
<accession>A0A133UC13</accession>
<dbReference type="Pfam" id="PF24434">
    <property type="entry name" value="DUF7557"/>
    <property type="match status" value="1"/>
</dbReference>
<evidence type="ECO:0000313" key="1">
    <source>
        <dbReference type="EMBL" id="KXA91715.1"/>
    </source>
</evidence>